<evidence type="ECO:0000313" key="3">
    <source>
        <dbReference type="Proteomes" id="UP000614047"/>
    </source>
</evidence>
<comment type="caution">
    <text evidence="2">The sequence shown here is derived from an EMBL/GenBank/DDBJ whole genome shotgun (WGS) entry which is preliminary data.</text>
</comment>
<dbReference type="EMBL" id="JADOUA010000001">
    <property type="protein sequence ID" value="MBG6093423.1"/>
    <property type="molecule type" value="Genomic_DNA"/>
</dbReference>
<protein>
    <submittedName>
        <fullName evidence="2">Uncharacterized protein</fullName>
    </submittedName>
</protein>
<keyword evidence="3" id="KW-1185">Reference proteome</keyword>
<organism evidence="2 3">
    <name type="scientific">Actinomadura viridis</name>
    <dbReference type="NCBI Taxonomy" id="58110"/>
    <lineage>
        <taxon>Bacteria</taxon>
        <taxon>Bacillati</taxon>
        <taxon>Actinomycetota</taxon>
        <taxon>Actinomycetes</taxon>
        <taxon>Streptosporangiales</taxon>
        <taxon>Thermomonosporaceae</taxon>
        <taxon>Actinomadura</taxon>
    </lineage>
</organism>
<proteinExistence type="predicted"/>
<accession>A0A931GMN5</accession>
<evidence type="ECO:0000256" key="1">
    <source>
        <dbReference type="SAM" id="Phobius"/>
    </source>
</evidence>
<gene>
    <name evidence="2" type="ORF">IW256_007536</name>
</gene>
<reference evidence="2" key="1">
    <citation type="submission" date="2020-11" db="EMBL/GenBank/DDBJ databases">
        <title>Sequencing the genomes of 1000 actinobacteria strains.</title>
        <authorList>
            <person name="Klenk H.-P."/>
        </authorList>
    </citation>
    <scope>NUCLEOTIDE SEQUENCE</scope>
    <source>
        <strain evidence="2">DSM 43175</strain>
    </source>
</reference>
<sequence length="112" mass="11790">MSGDRAPSPHPTDRGPAARKRAAAALATAVSVVTTVVVLVLAVHIVFVAFEANTANDLVRTVADWAEGLAWQFRDVFQPADPKVAVAVNHGLAALVYLVIGRIAVGLIRRLA</sequence>
<feature type="transmembrane region" description="Helical" evidence="1">
    <location>
        <begin position="24"/>
        <end position="50"/>
    </location>
</feature>
<keyword evidence="1" id="KW-1133">Transmembrane helix</keyword>
<keyword evidence="1" id="KW-0472">Membrane</keyword>
<keyword evidence="1" id="KW-0812">Transmembrane</keyword>
<dbReference type="RefSeq" id="WP_197015488.1">
    <property type="nucleotide sequence ID" value="NZ_BAABES010000030.1"/>
</dbReference>
<feature type="transmembrane region" description="Helical" evidence="1">
    <location>
        <begin position="87"/>
        <end position="108"/>
    </location>
</feature>
<evidence type="ECO:0000313" key="2">
    <source>
        <dbReference type="EMBL" id="MBG6093423.1"/>
    </source>
</evidence>
<dbReference type="AlphaFoldDB" id="A0A931GMN5"/>
<dbReference type="Proteomes" id="UP000614047">
    <property type="component" value="Unassembled WGS sequence"/>
</dbReference>
<name>A0A931GMN5_9ACTN</name>